<keyword evidence="4" id="KW-1185">Reference proteome</keyword>
<feature type="transmembrane region" description="Helical" evidence="1">
    <location>
        <begin position="61"/>
        <end position="82"/>
    </location>
</feature>
<dbReference type="InterPro" id="IPR025698">
    <property type="entry name" value="2TM_dom"/>
</dbReference>
<name>A0ABU3LEP1_9FLAO</name>
<gene>
    <name evidence="3" type="ORF">RQM59_07015</name>
</gene>
<feature type="domain" description="2TM" evidence="2">
    <location>
        <begin position="14"/>
        <end position="102"/>
    </location>
</feature>
<comment type="caution">
    <text evidence="3">The sequence shown here is derived from an EMBL/GenBank/DDBJ whole genome shotgun (WGS) entry which is preliminary data.</text>
</comment>
<dbReference type="RefSeq" id="WP_349241376.1">
    <property type="nucleotide sequence ID" value="NZ_JAVTTO010000002.1"/>
</dbReference>
<dbReference type="EMBL" id="JAVTTO010000002">
    <property type="protein sequence ID" value="MDT7832125.1"/>
    <property type="molecule type" value="Genomic_DNA"/>
</dbReference>
<organism evidence="3 4">
    <name type="scientific">Asprobacillus argus</name>
    <dbReference type="NCBI Taxonomy" id="3076534"/>
    <lineage>
        <taxon>Bacteria</taxon>
        <taxon>Pseudomonadati</taxon>
        <taxon>Bacteroidota</taxon>
        <taxon>Flavobacteriia</taxon>
        <taxon>Flavobacteriales</taxon>
        <taxon>Flavobacteriaceae</taxon>
        <taxon>Asprobacillus</taxon>
    </lineage>
</organism>
<evidence type="ECO:0000313" key="3">
    <source>
        <dbReference type="EMBL" id="MDT7832125.1"/>
    </source>
</evidence>
<evidence type="ECO:0000313" key="4">
    <source>
        <dbReference type="Proteomes" id="UP001257277"/>
    </source>
</evidence>
<dbReference type="Pfam" id="PF13239">
    <property type="entry name" value="2TM"/>
    <property type="match status" value="1"/>
</dbReference>
<proteinExistence type="predicted"/>
<accession>A0ABU3LEP1</accession>
<evidence type="ECO:0000259" key="2">
    <source>
        <dbReference type="Pfam" id="PF13239"/>
    </source>
</evidence>
<reference evidence="3 4" key="1">
    <citation type="submission" date="2023-09" db="EMBL/GenBank/DDBJ databases">
        <title>Novel taxa isolated from Blanes Bay.</title>
        <authorList>
            <person name="Rey-Velasco X."/>
            <person name="Lucena T."/>
        </authorList>
    </citation>
    <scope>NUCLEOTIDE SEQUENCE [LARGE SCALE GENOMIC DNA]</scope>
    <source>
        <strain evidence="3 4">S356</strain>
    </source>
</reference>
<sequence>MEIDNNKLDTKYLRAKKRVEDIKGYYIHLAVYIAVNTFISVNKVMNDLEDGESIGGALSDFGTYAVWLFWGIGLAMHTFRIFGTNLLMGKEWEERKVKELMDKK</sequence>
<evidence type="ECO:0000256" key="1">
    <source>
        <dbReference type="SAM" id="Phobius"/>
    </source>
</evidence>
<dbReference type="Proteomes" id="UP001257277">
    <property type="component" value="Unassembled WGS sequence"/>
</dbReference>
<keyword evidence="1" id="KW-0812">Transmembrane</keyword>
<keyword evidence="1" id="KW-0472">Membrane</keyword>
<protein>
    <submittedName>
        <fullName evidence="3">2TM domain-containing protein</fullName>
    </submittedName>
</protein>
<keyword evidence="1" id="KW-1133">Transmembrane helix</keyword>
<feature type="transmembrane region" description="Helical" evidence="1">
    <location>
        <begin position="24"/>
        <end position="41"/>
    </location>
</feature>